<dbReference type="Pfam" id="PF00400">
    <property type="entry name" value="WD40"/>
    <property type="match status" value="2"/>
</dbReference>
<reference evidence="5" key="4">
    <citation type="submission" date="2018-11" db="EMBL/GenBank/DDBJ databases">
        <title>Characterization of plant carbon substrate utilization by Auxenochlorella protothecoides.</title>
        <authorList>
            <person name="Vogler B.W."/>
            <person name="Starkenburg S.R."/>
            <person name="Sudasinghe N."/>
            <person name="Schambach J.Y."/>
            <person name="Rollin J.A."/>
            <person name="Pattathil S."/>
            <person name="Barry A.N."/>
        </authorList>
    </citation>
    <scope>NUCLEOTIDE SEQUENCE [LARGE SCALE GENOMIC DNA]</scope>
    <source>
        <strain evidence="5">UTEX 25</strain>
    </source>
</reference>
<dbReference type="InterPro" id="IPR001680">
    <property type="entry name" value="WD40_rpt"/>
</dbReference>
<keyword evidence="1 3" id="KW-0853">WD repeat</keyword>
<evidence type="ECO:0000256" key="3">
    <source>
        <dbReference type="PROSITE-ProRule" id="PRU00221"/>
    </source>
</evidence>
<reference evidence="6" key="2">
    <citation type="journal article" date="2018" name="Algal Res.">
        <title>Characterization of plant carbon substrate utilization by Auxenochlorella protothecoides.</title>
        <authorList>
            <person name="Vogler B.W."/>
            <person name="Starkenburg S.R."/>
            <person name="Sudasinghe N."/>
            <person name="Schambach J.Y."/>
            <person name="Rollin J.A."/>
            <person name="Pattathil S."/>
            <person name="Barry A.N."/>
        </authorList>
    </citation>
    <scope>NUCLEOTIDE SEQUENCE [LARGE SCALE GENOMIC DNA]</scope>
    <source>
        <strain evidence="6">UTEX 25</strain>
    </source>
</reference>
<evidence type="ECO:0000256" key="1">
    <source>
        <dbReference type="ARBA" id="ARBA00022574"/>
    </source>
</evidence>
<dbReference type="Gene3D" id="2.130.10.10">
    <property type="entry name" value="YVTN repeat-like/Quinoprotein amine dehydrogenase"/>
    <property type="match status" value="1"/>
</dbReference>
<reference evidence="5" key="3">
    <citation type="submission" date="2018-10" db="EMBL/GenBank/DDBJ databases">
        <authorList>
            <person name="Hovde B."/>
            <person name="Zhang X."/>
        </authorList>
    </citation>
    <scope>NUCLEOTIDE SEQUENCE [LARGE SCALE GENOMIC DNA]</scope>
    <source>
        <strain evidence="5">UTEX 25</strain>
    </source>
</reference>
<dbReference type="Proteomes" id="UP000279271">
    <property type="component" value="Unassembled WGS sequence"/>
</dbReference>
<reference evidence="4" key="1">
    <citation type="submission" date="2015-08" db="EMBL/GenBank/DDBJ databases">
        <authorList>
            <person name="Babu N.S."/>
            <person name="Beckwith C.J."/>
            <person name="Beseler K.G."/>
            <person name="Brison A."/>
            <person name="Carone J.V."/>
            <person name="Caskin T.P."/>
            <person name="Diamond M."/>
            <person name="Durham M.E."/>
            <person name="Foxe J.M."/>
            <person name="Go M."/>
            <person name="Henderson B.A."/>
            <person name="Jones I.B."/>
            <person name="McGettigan J.A."/>
            <person name="Micheletti S.J."/>
            <person name="Nasrallah M.E."/>
            <person name="Ortiz D."/>
            <person name="Piller C.R."/>
            <person name="Privatt S.R."/>
            <person name="Schneider S.L."/>
            <person name="Sharp S."/>
            <person name="Smith T.C."/>
            <person name="Stanton J.D."/>
            <person name="Ullery H.E."/>
            <person name="Wilson R.J."/>
            <person name="Serrano M.G."/>
            <person name="Buck G."/>
            <person name="Lee V."/>
            <person name="Wang Y."/>
            <person name="Carvalho R."/>
            <person name="Voegtly L."/>
            <person name="Shi R."/>
            <person name="Duckworth R."/>
            <person name="Johnson A."/>
            <person name="Loviza R."/>
            <person name="Walstead R."/>
            <person name="Shah Z."/>
            <person name="Kiflezghi M."/>
            <person name="Wade K."/>
            <person name="Ball S.L."/>
            <person name="Bradley K.W."/>
            <person name="Asai D.J."/>
            <person name="Bowman C.A."/>
            <person name="Russell D.A."/>
            <person name="Pope W.H."/>
            <person name="Jacobs-Sera D."/>
            <person name="Hendrix R.W."/>
            <person name="Hatfull G.F."/>
        </authorList>
    </citation>
    <scope>NUCLEOTIDE SEQUENCE</scope>
</reference>
<dbReference type="EMBL" id="GDKF01007538">
    <property type="protein sequence ID" value="JAT71084.1"/>
    <property type="molecule type" value="Transcribed_RNA"/>
</dbReference>
<dbReference type="SMART" id="SM00320">
    <property type="entry name" value="WD40"/>
    <property type="match status" value="4"/>
</dbReference>
<proteinExistence type="predicted"/>
<sequence length="341" mass="36860">MSGPSGDKRAEIYTHESADPIYALNWSVRTDKPFRLATGSYVEDQNNHIDIIVLDEAREQFQADPRLSFVHPFPATKLMFLPVKDPNQPDLLATTSDFLRIWSISEDGVALEKLLNNTKTSEYCEPITSFDWNHLEPRRLGTASLDATCTVWDIERGCVDTQLIAHDGEVYDLAWGGATMFASVSADASVRVFDLRDRDHSTITYESRGGEALVRLGWNRADPRFMAVLAAGSAEVVVLDVRRPAAPLARLARHTAPANVLAWAPHSACHLCSAGDDGAALIWDVGALGGGGGPGGAAQDPGLDPILAYNAGAEVAALQWSAAQPDWVAIAFGNNAQVLRV</sequence>
<feature type="repeat" description="WD" evidence="3">
    <location>
        <begin position="251"/>
        <end position="285"/>
    </location>
</feature>
<dbReference type="InterPro" id="IPR036322">
    <property type="entry name" value="WD40_repeat_dom_sf"/>
</dbReference>
<dbReference type="PROSITE" id="PS00678">
    <property type="entry name" value="WD_REPEATS_1"/>
    <property type="match status" value="1"/>
</dbReference>
<evidence type="ECO:0000256" key="2">
    <source>
        <dbReference type="ARBA" id="ARBA00022737"/>
    </source>
</evidence>
<dbReference type="InterPro" id="IPR045159">
    <property type="entry name" value="DCAF7-like"/>
</dbReference>
<dbReference type="PROSITE" id="PS50082">
    <property type="entry name" value="WD_REPEATS_2"/>
    <property type="match status" value="1"/>
</dbReference>
<organism evidence="4">
    <name type="scientific">Auxenochlorella protothecoides</name>
    <name type="common">Green microalga</name>
    <name type="synonym">Chlorella protothecoides</name>
    <dbReference type="NCBI Taxonomy" id="3075"/>
    <lineage>
        <taxon>Eukaryota</taxon>
        <taxon>Viridiplantae</taxon>
        <taxon>Chlorophyta</taxon>
        <taxon>core chlorophytes</taxon>
        <taxon>Trebouxiophyceae</taxon>
        <taxon>Chlorellales</taxon>
        <taxon>Chlorellaceae</taxon>
        <taxon>Auxenochlorella</taxon>
    </lineage>
</organism>
<name>A0A1D1ZVV7_AUXPR</name>
<gene>
    <name evidence="5" type="ORF">APUTEX25_002873</name>
    <name evidence="4" type="ORF">g.2634</name>
</gene>
<accession>A0A1D1ZVV7</accession>
<evidence type="ECO:0000313" key="6">
    <source>
        <dbReference type="Proteomes" id="UP000279271"/>
    </source>
</evidence>
<evidence type="ECO:0000313" key="5">
    <source>
        <dbReference type="EMBL" id="RMZ56784.1"/>
    </source>
</evidence>
<keyword evidence="2" id="KW-0677">Repeat</keyword>
<dbReference type="SUPFAM" id="SSF50978">
    <property type="entry name" value="WD40 repeat-like"/>
    <property type="match status" value="1"/>
</dbReference>
<dbReference type="EMBL" id="QOKY01000135">
    <property type="protein sequence ID" value="RMZ56784.1"/>
    <property type="molecule type" value="Genomic_DNA"/>
</dbReference>
<dbReference type="InterPro" id="IPR015943">
    <property type="entry name" value="WD40/YVTN_repeat-like_dom_sf"/>
</dbReference>
<protein>
    <submittedName>
        <fullName evidence="4">Uncharacterized protein</fullName>
    </submittedName>
</protein>
<dbReference type="AlphaFoldDB" id="A0A1D1ZVV7"/>
<dbReference type="PANTHER" id="PTHR19919">
    <property type="entry name" value="WD REPEAT CONTAINING PROTEIN"/>
    <property type="match status" value="1"/>
</dbReference>
<evidence type="ECO:0000313" key="4">
    <source>
        <dbReference type="EMBL" id="JAT71084.1"/>
    </source>
</evidence>
<dbReference type="InterPro" id="IPR019775">
    <property type="entry name" value="WD40_repeat_CS"/>
</dbReference>